<evidence type="ECO:0000313" key="3">
    <source>
        <dbReference type="Proteomes" id="UP001178507"/>
    </source>
</evidence>
<evidence type="ECO:0000256" key="1">
    <source>
        <dbReference type="SAM" id="MobiDB-lite"/>
    </source>
</evidence>
<evidence type="ECO:0000313" key="2">
    <source>
        <dbReference type="EMBL" id="CAJ1389179.1"/>
    </source>
</evidence>
<reference evidence="2" key="1">
    <citation type="submission" date="2023-08" db="EMBL/GenBank/DDBJ databases">
        <authorList>
            <person name="Chen Y."/>
            <person name="Shah S."/>
            <person name="Dougan E. K."/>
            <person name="Thang M."/>
            <person name="Chan C."/>
        </authorList>
    </citation>
    <scope>NUCLEOTIDE SEQUENCE</scope>
</reference>
<name>A0AA36IMH8_9DINO</name>
<comment type="caution">
    <text evidence="2">The sequence shown here is derived from an EMBL/GenBank/DDBJ whole genome shotgun (WGS) entry which is preliminary data.</text>
</comment>
<accession>A0AA36IMH8</accession>
<dbReference type="Proteomes" id="UP001178507">
    <property type="component" value="Unassembled WGS sequence"/>
</dbReference>
<dbReference type="EMBL" id="CAUJNA010001821">
    <property type="protein sequence ID" value="CAJ1389179.1"/>
    <property type="molecule type" value="Genomic_DNA"/>
</dbReference>
<feature type="compositionally biased region" description="Low complexity" evidence="1">
    <location>
        <begin position="1671"/>
        <end position="1680"/>
    </location>
</feature>
<sequence>MPLLLLSARWSVAKHYDASGGSGKLRRVSPPHPEVGWVNVLAERQGLQHVLQWQRDIQRPPQREAGGGADLGAAAAAASAEAKPPQPERQRPGISSLCGLVRVRAGQTARGALTRWTAEEDYLRRLLFDDSSSWQSMCSLEIESLLAFDREYASHSPKRFASELWEPEKIEFADFCRRSGASCLGLRTKLGASSDEVADFLRRPLALRVPLLPLRLILRGCWSTLVLKGSDFVRRIGRGQGGQQAAADLLARKKLFQQELGDFPPLPWAERSHKFEQDQRSAAAAAALAGEAAGAGPEADLKFQAAHAQKLSEFLRQWSGAILKLADDEESREQCQLFLEENVMRLDAVVSAAGSSAEGEGQRRQRRSKESLLHALCGAMHLRDRSKLAETFRHALGCVPGLLDGLGPKPLPKMPSASQISASQIQIDAALCSYYKTKFEAWCAGSCRIYMWADSSPQGGTDWLMSMMRIIEGRRLATCAQAAEYLERSLTEFQELVCAAAPASADTEPEPRPRGPRAAAAAAAARMEEIVQERDAACQALSQHIMTHRQIPMALGSGSQSANLDMKLLCMVKKFVAETHRHSLTQACLSCVSAFCTDLGTESGFAEQAEGFSFADVLPQWMQDAELELDAEPAAEEAAAAGGPPLLFANALPSPGLLRIFHNMCNSIHESLASYQDWLAKFKAVCALLHHKHLRKRYIATCLLGSPWAWMVSEQEAGAPMPAMWRWGSIQKALPFVLAKKRMLQVTWDQRKFDGGGGSAGADASEAQQRQRRPADGDAELDPGAVTSAVTSEAWWLYTCMLAKLNQFSADLRSGKPRAAAHPPKEMGYPAAEDGGKPCPMSGQRAVELASGELWQRIDSWGEGYLMEILEGNYCTDEEQIQAALTDFARGKVTMVEHLRQKLQCWDCLPWKFAALSRNTEAARQIARDAIEKFDKQAASGASAAELHHRLTLHFLQPGTAGRKELSDFAEGADLQSLPTLGPFVQSLRFVPVVERIQEREHATTKKLVAHRGKITAPFVSCRLRIDEIRKILDANSPQELETFLRAWEGVQNPDDMAKRLGFWSHPLWAQGVAARRDARVKLSLAASILYAMDPATQFQKVTASRKKRLCRKAEKEKRVRAALREWELHRPEGRGRRCAQPRWNLQSVERLAVARHLQERLALGSLYSFSHNSLQFQSLKNALQRQQPCALPAALAPPQQDAICDKPAAQPMELCLDVEPEMLLGPVESSASTAAPEPELALAAQPRKKAEPQPGPGPGAAAPADLEAGVPSDRLDSVVFLRVVNSQPSRRKTIPLPAAETARLSSSDLCVAFHKGVVMRAPVESAGHADAGDAGLKLQLCVGAEPEAACGISHQVRVLSLCGDAASGPDRVDNTATLKQTMRQWETERRLVFGLRQSAISAGVSRLLGDLVLKRAFPQCSLEQCLLIDASDVAARNAAQELCALGAVEQRGQQRSAIFWGLTCHGAGSLVHMHVAHTPRKVFLGAEELAALPLADISQRTSWELLQILLHSGWEVQRGPSEAAKRRALPPITRRSARRVFYARDISICGPKMRAYMQALCVSGELFEQGFLEAVHHGQGEKYYLSILGRSHNGAVPEEQPLRIEDRVDQAASPAPLELDVDEHMLGEQQQPQCLLLPAPASPKSDPLGALLLLEDAAAGQSQSQEPDASDAGSCSGSSAGFVDDCSEAAFQPDGEAEGVGAAAEAPQPPAAEVGEVSQEGHAGQAEDRQRAAPRRAAAETHPDSFWWGCFRLTFTGPDKRPPHGQWQASCPFHRLSSATGCTRATQAGATANSKDAAKRRLQAWCLMATLYDRKRRHTSAAVSAADILPQELLDQKLSDLGRPAARPRTDEELDAEEAAELERDA</sequence>
<feature type="compositionally biased region" description="Low complexity" evidence="1">
    <location>
        <begin position="71"/>
        <end position="82"/>
    </location>
</feature>
<gene>
    <name evidence="2" type="ORF">EVOR1521_LOCUS14853</name>
</gene>
<proteinExistence type="predicted"/>
<feature type="region of interest" description="Disordered" evidence="1">
    <location>
        <begin position="1839"/>
        <end position="1867"/>
    </location>
</feature>
<keyword evidence="3" id="KW-1185">Reference proteome</keyword>
<feature type="region of interest" description="Disordered" evidence="1">
    <location>
        <begin position="1696"/>
        <end position="1741"/>
    </location>
</feature>
<feature type="compositionally biased region" description="Basic and acidic residues" evidence="1">
    <location>
        <begin position="1726"/>
        <end position="1741"/>
    </location>
</feature>
<feature type="region of interest" description="Disordered" evidence="1">
    <location>
        <begin position="1244"/>
        <end position="1268"/>
    </location>
</feature>
<feature type="region of interest" description="Disordered" evidence="1">
    <location>
        <begin position="1659"/>
        <end position="1680"/>
    </location>
</feature>
<organism evidence="2 3">
    <name type="scientific">Effrenium voratum</name>
    <dbReference type="NCBI Taxonomy" id="2562239"/>
    <lineage>
        <taxon>Eukaryota</taxon>
        <taxon>Sar</taxon>
        <taxon>Alveolata</taxon>
        <taxon>Dinophyceae</taxon>
        <taxon>Suessiales</taxon>
        <taxon>Symbiodiniaceae</taxon>
        <taxon>Effrenium</taxon>
    </lineage>
</organism>
<feature type="region of interest" description="Disordered" evidence="1">
    <location>
        <begin position="755"/>
        <end position="784"/>
    </location>
</feature>
<feature type="non-terminal residue" evidence="2">
    <location>
        <position position="1867"/>
    </location>
</feature>
<protein>
    <submittedName>
        <fullName evidence="2">Uncharacterized protein</fullName>
    </submittedName>
</protein>
<feature type="region of interest" description="Disordered" evidence="1">
    <location>
        <begin position="60"/>
        <end position="93"/>
    </location>
</feature>
<feature type="compositionally biased region" description="Low complexity" evidence="1">
    <location>
        <begin position="1700"/>
        <end position="1718"/>
    </location>
</feature>